<protein>
    <recommendedName>
        <fullName evidence="15">Threonylcarbamoyladenosine tRNA methylthiotransferase MtaB</fullName>
        <ecNumber evidence="3">2.8.4.5</ecNumber>
    </recommendedName>
    <alternativeName>
        <fullName evidence="12">tRNA-t(6)A37 methylthiotransferase</fullName>
    </alternativeName>
</protein>
<evidence type="ECO:0000256" key="1">
    <source>
        <dbReference type="ARBA" id="ARBA00001966"/>
    </source>
</evidence>
<dbReference type="OrthoDB" id="9805215at2"/>
<dbReference type="InterPro" id="IPR005840">
    <property type="entry name" value="Ribosomal_uS12_MeSTrfase_RimO"/>
</dbReference>
<evidence type="ECO:0000256" key="8">
    <source>
        <dbReference type="ARBA" id="ARBA00022694"/>
    </source>
</evidence>
<comment type="caution">
    <text evidence="18">The sequence shown here is derived from an EMBL/GenBank/DDBJ whole genome shotgun (WGS) entry which is preliminary data.</text>
</comment>
<keyword evidence="9" id="KW-0479">Metal-binding</keyword>
<evidence type="ECO:0000256" key="13">
    <source>
        <dbReference type="ARBA" id="ARBA00051661"/>
    </source>
</evidence>
<evidence type="ECO:0000256" key="6">
    <source>
        <dbReference type="ARBA" id="ARBA00022679"/>
    </source>
</evidence>
<proteinExistence type="inferred from homology"/>
<dbReference type="SFLD" id="SFLDG01061">
    <property type="entry name" value="methylthiotransferase"/>
    <property type="match status" value="1"/>
</dbReference>
<comment type="catalytic activity">
    <reaction evidence="13">
        <text>N(6)-L-threonylcarbamoyladenosine(37) in tRNA + (sulfur carrier)-SH + AH2 + 2 S-adenosyl-L-methionine = 2-methylsulfanyl-N(6)-L-threonylcarbamoyladenosine(37) in tRNA + (sulfur carrier)-H + 5'-deoxyadenosine + L-methionine + A + S-adenosyl-L-homocysteine + 2 H(+)</text>
        <dbReference type="Rhea" id="RHEA:37075"/>
        <dbReference type="Rhea" id="RHEA-COMP:10163"/>
        <dbReference type="Rhea" id="RHEA-COMP:11092"/>
        <dbReference type="Rhea" id="RHEA-COMP:14737"/>
        <dbReference type="Rhea" id="RHEA-COMP:14739"/>
        <dbReference type="ChEBI" id="CHEBI:13193"/>
        <dbReference type="ChEBI" id="CHEBI:15378"/>
        <dbReference type="ChEBI" id="CHEBI:17319"/>
        <dbReference type="ChEBI" id="CHEBI:17499"/>
        <dbReference type="ChEBI" id="CHEBI:29917"/>
        <dbReference type="ChEBI" id="CHEBI:57844"/>
        <dbReference type="ChEBI" id="CHEBI:57856"/>
        <dbReference type="ChEBI" id="CHEBI:59789"/>
        <dbReference type="ChEBI" id="CHEBI:64428"/>
        <dbReference type="ChEBI" id="CHEBI:74418"/>
        <dbReference type="ChEBI" id="CHEBI:74420"/>
        <dbReference type="EC" id="2.8.4.5"/>
    </reaction>
</comment>
<evidence type="ECO:0000256" key="14">
    <source>
        <dbReference type="ARBA" id="ARBA00061574"/>
    </source>
</evidence>
<dbReference type="GO" id="GO:0051539">
    <property type="term" value="F:4 iron, 4 sulfur cluster binding"/>
    <property type="evidence" value="ECO:0007669"/>
    <property type="project" value="UniProtKB-KW"/>
</dbReference>
<dbReference type="AlphaFoldDB" id="A0A0P7C5N0"/>
<evidence type="ECO:0000256" key="15">
    <source>
        <dbReference type="ARBA" id="ARBA00069898"/>
    </source>
</evidence>
<evidence type="ECO:0000259" key="16">
    <source>
        <dbReference type="PROSITE" id="PS51449"/>
    </source>
</evidence>
<dbReference type="NCBIfam" id="TIGR00089">
    <property type="entry name" value="MiaB/RimO family radical SAM methylthiotransferase"/>
    <property type="match status" value="1"/>
</dbReference>
<dbReference type="Proteomes" id="UP000050454">
    <property type="component" value="Unassembled WGS sequence"/>
</dbReference>
<dbReference type="NCBIfam" id="TIGR01579">
    <property type="entry name" value="MiaB-like-C"/>
    <property type="match status" value="1"/>
</dbReference>
<comment type="function">
    <text evidence="2">Catalyzes the methylthiolation of N6-threonylcarbamoyladenosine (t(6)A), leading to the formation of 2-methylthio-N6-threonylcarbamoyladenosine (ms(2)t(6)A) at position 37 in tRNAs that read codons beginning with adenine.</text>
</comment>
<feature type="domain" description="Radical SAM core" evidence="17">
    <location>
        <begin position="143"/>
        <end position="377"/>
    </location>
</feature>
<gene>
    <name evidence="18" type="ORF">AFM12_03280</name>
</gene>
<dbReference type="InterPro" id="IPR005839">
    <property type="entry name" value="Methylthiotransferase"/>
</dbReference>
<keyword evidence="6" id="KW-0808">Transferase</keyword>
<dbReference type="Pfam" id="PF04055">
    <property type="entry name" value="Radical_SAM"/>
    <property type="match status" value="1"/>
</dbReference>
<dbReference type="FunFam" id="3.40.50.12160:FF:000004">
    <property type="entry name" value="Threonylcarbamoyladenosine tRNA methylthiotransferase MtaB"/>
    <property type="match status" value="1"/>
</dbReference>
<dbReference type="PROSITE" id="PS51449">
    <property type="entry name" value="MTTASE_N"/>
    <property type="match status" value="1"/>
</dbReference>
<evidence type="ECO:0000259" key="17">
    <source>
        <dbReference type="PROSITE" id="PS51918"/>
    </source>
</evidence>
<dbReference type="InterPro" id="IPR038135">
    <property type="entry name" value="Methylthiotransferase_N_sf"/>
</dbReference>
<dbReference type="PROSITE" id="PS51918">
    <property type="entry name" value="RADICAL_SAM"/>
    <property type="match status" value="1"/>
</dbReference>
<dbReference type="InterPro" id="IPR006467">
    <property type="entry name" value="MiaB-like_bact"/>
</dbReference>
<dbReference type="SMART" id="SM00729">
    <property type="entry name" value="Elp3"/>
    <property type="match status" value="1"/>
</dbReference>
<dbReference type="InterPro" id="IPR013848">
    <property type="entry name" value="Methylthiotransferase_N"/>
</dbReference>
<feature type="domain" description="MTTase N-terminal" evidence="16">
    <location>
        <begin position="3"/>
        <end position="115"/>
    </location>
</feature>
<dbReference type="GO" id="GO:0046872">
    <property type="term" value="F:metal ion binding"/>
    <property type="evidence" value="ECO:0007669"/>
    <property type="project" value="UniProtKB-KW"/>
</dbReference>
<evidence type="ECO:0000256" key="4">
    <source>
        <dbReference type="ARBA" id="ARBA00022485"/>
    </source>
</evidence>
<evidence type="ECO:0000313" key="19">
    <source>
        <dbReference type="Proteomes" id="UP000050454"/>
    </source>
</evidence>
<keyword evidence="11" id="KW-0411">Iron-sulfur</keyword>
<keyword evidence="7" id="KW-0949">S-adenosyl-L-methionine</keyword>
<dbReference type="CDD" id="cd01335">
    <property type="entry name" value="Radical_SAM"/>
    <property type="match status" value="1"/>
</dbReference>
<evidence type="ECO:0000256" key="7">
    <source>
        <dbReference type="ARBA" id="ARBA00022691"/>
    </source>
</evidence>
<dbReference type="Gene3D" id="3.40.50.12160">
    <property type="entry name" value="Methylthiotransferase, N-terminal domain"/>
    <property type="match status" value="1"/>
</dbReference>
<dbReference type="GO" id="GO:0035599">
    <property type="term" value="F:aspartic acid methylthiotransferase activity"/>
    <property type="evidence" value="ECO:0007669"/>
    <property type="project" value="TreeGrafter"/>
</dbReference>
<evidence type="ECO:0000256" key="5">
    <source>
        <dbReference type="ARBA" id="ARBA00022490"/>
    </source>
</evidence>
<dbReference type="SFLD" id="SFLDG01082">
    <property type="entry name" value="B12-binding_domain_containing"/>
    <property type="match status" value="1"/>
</dbReference>
<evidence type="ECO:0000256" key="10">
    <source>
        <dbReference type="ARBA" id="ARBA00023004"/>
    </source>
</evidence>
<keyword evidence="5" id="KW-0963">Cytoplasm</keyword>
<keyword evidence="19" id="KW-1185">Reference proteome</keyword>
<evidence type="ECO:0000313" key="18">
    <source>
        <dbReference type="EMBL" id="KPM49630.1"/>
    </source>
</evidence>
<evidence type="ECO:0000256" key="2">
    <source>
        <dbReference type="ARBA" id="ARBA00002399"/>
    </source>
</evidence>
<keyword evidence="4" id="KW-0004">4Fe-4S</keyword>
<sequence length="451" mass="51497">MSKKVAFYTLGCKLNYSETSTIGRMFEEKGYQKVEFADEPDIFIINTCSVTDNADKKCRKIVREAQSINPDGYVAILGCYAQLKPQEIAEIPGVDAVLGAAEKFRLLDLIDDFKKEPSDKPAQEKVYAGSIEQKLDYHTSYSLNDRTRTFLKVQDGCDYPCSYCTIPLARGKSRSDKIENIIKAAQEIAANDVKEIVLTGVNIGDFGLQNEERKESFLDLCKALDEVEGIERFRISSIEPNLLSNEIIEFVSQSKRFVPHFHIPLQSGSPEVLKLMKRRYKKDLYIDRVEQIKSLMPDCCIGVDVIVGHPGETEERFLETHQFLNELDISYLHVFSYSERPNTDAVDIHPKVSQADKARRSKMLHILSEKKKRAFYDSQLGREKTVLWEDDVTEGQMHGWTENYVRVKAKYDPLRVNTTMPVNLQTFNEEGSVDVQEIDEILSHTLLHSQA</sequence>
<dbReference type="InterPro" id="IPR058240">
    <property type="entry name" value="rSAM_sf"/>
</dbReference>
<dbReference type="InterPro" id="IPR023404">
    <property type="entry name" value="rSAM_horseshoe"/>
</dbReference>
<dbReference type="PANTHER" id="PTHR43837:SF1">
    <property type="entry name" value="RIBOSOMAL PROTEIN US12 METHYLTHIOTRANSFERASE RIMO"/>
    <property type="match status" value="1"/>
</dbReference>
<dbReference type="Gene3D" id="3.80.30.20">
    <property type="entry name" value="tm_1862 like domain"/>
    <property type="match status" value="1"/>
</dbReference>
<dbReference type="EC" id="2.8.4.5" evidence="3"/>
<dbReference type="PANTHER" id="PTHR43837">
    <property type="entry name" value="RIBOSOMAL PROTEIN S12 METHYLTHIOTRANSFERASE RIMO"/>
    <property type="match status" value="1"/>
</dbReference>
<dbReference type="FunFam" id="3.80.30.20:FF:000001">
    <property type="entry name" value="tRNA-2-methylthio-N(6)-dimethylallyladenosine synthase 2"/>
    <property type="match status" value="1"/>
</dbReference>
<evidence type="ECO:0000256" key="11">
    <source>
        <dbReference type="ARBA" id="ARBA00023014"/>
    </source>
</evidence>
<keyword evidence="10" id="KW-0408">Iron</keyword>
<evidence type="ECO:0000256" key="3">
    <source>
        <dbReference type="ARBA" id="ARBA00013273"/>
    </source>
</evidence>
<evidence type="ECO:0000256" key="9">
    <source>
        <dbReference type="ARBA" id="ARBA00022723"/>
    </source>
</evidence>
<dbReference type="InterPro" id="IPR020612">
    <property type="entry name" value="Methylthiotransferase_CS"/>
</dbReference>
<dbReference type="InterPro" id="IPR007197">
    <property type="entry name" value="rSAM"/>
</dbReference>
<dbReference type="EMBL" id="LGTQ01000005">
    <property type="protein sequence ID" value="KPM49630.1"/>
    <property type="molecule type" value="Genomic_DNA"/>
</dbReference>
<dbReference type="PROSITE" id="PS01278">
    <property type="entry name" value="MTTASE_RADICAL"/>
    <property type="match status" value="1"/>
</dbReference>
<dbReference type="InterPro" id="IPR006638">
    <property type="entry name" value="Elp3/MiaA/NifB-like_rSAM"/>
</dbReference>
<accession>A0A0P7C5N0</accession>
<dbReference type="GO" id="GO:0005829">
    <property type="term" value="C:cytosol"/>
    <property type="evidence" value="ECO:0007669"/>
    <property type="project" value="TreeGrafter"/>
</dbReference>
<organism evidence="18 19">
    <name type="scientific">Jiulongibacter sediminis</name>
    <dbReference type="NCBI Taxonomy" id="1605367"/>
    <lineage>
        <taxon>Bacteria</taxon>
        <taxon>Pseudomonadati</taxon>
        <taxon>Bacteroidota</taxon>
        <taxon>Cytophagia</taxon>
        <taxon>Cytophagales</taxon>
        <taxon>Leadbetterellaceae</taxon>
        <taxon>Jiulongibacter</taxon>
    </lineage>
</organism>
<dbReference type="PATRIC" id="fig|1605367.3.peg.1997"/>
<name>A0A0P7C5N0_9BACT</name>
<comment type="similarity">
    <text evidence="14">Belongs to the methylthiotransferase family. MtaB subfamily.</text>
</comment>
<comment type="cofactor">
    <cofactor evidence="1">
        <name>[4Fe-4S] cluster</name>
        <dbReference type="ChEBI" id="CHEBI:49883"/>
    </cofactor>
</comment>
<reference evidence="18 19" key="1">
    <citation type="submission" date="2015-07" db="EMBL/GenBank/DDBJ databases">
        <title>The draft genome sequence of Leadbetterella sp. JN14-9.</title>
        <authorList>
            <person name="Liu Y."/>
            <person name="Du J."/>
            <person name="Shao Z."/>
        </authorList>
    </citation>
    <scope>NUCLEOTIDE SEQUENCE [LARGE SCALE GENOMIC DNA]</scope>
    <source>
        <strain evidence="18 19">JN14-9</strain>
    </source>
</reference>
<dbReference type="SUPFAM" id="SSF102114">
    <property type="entry name" value="Radical SAM enzymes"/>
    <property type="match status" value="1"/>
</dbReference>
<dbReference type="GO" id="GO:0035598">
    <property type="term" value="F:tRNA (N(6)-L-threonylcarbamoyladenosine(37)-C(2))-methylthiotransferase activity"/>
    <property type="evidence" value="ECO:0007669"/>
    <property type="project" value="UniProtKB-EC"/>
</dbReference>
<keyword evidence="8" id="KW-0819">tRNA processing</keyword>
<dbReference type="STRING" id="1605367.AFM12_03280"/>
<dbReference type="SFLD" id="SFLDS00029">
    <property type="entry name" value="Radical_SAM"/>
    <property type="match status" value="1"/>
</dbReference>
<evidence type="ECO:0000256" key="12">
    <source>
        <dbReference type="ARBA" id="ARBA00031213"/>
    </source>
</evidence>
<dbReference type="RefSeq" id="WP_055143874.1">
    <property type="nucleotide sequence ID" value="NZ_JXSZ01000005.1"/>
</dbReference>
<dbReference type="Pfam" id="PF00919">
    <property type="entry name" value="UPF0004"/>
    <property type="match status" value="1"/>
</dbReference>